<dbReference type="GeneID" id="59326973"/>
<evidence type="ECO:0000256" key="13">
    <source>
        <dbReference type="ARBA" id="ARBA00038234"/>
    </source>
</evidence>
<keyword evidence="8" id="KW-0238">DNA-binding</keyword>
<evidence type="ECO:0000256" key="1">
    <source>
        <dbReference type="ARBA" id="ARBA00004173"/>
    </source>
</evidence>
<dbReference type="GO" id="GO:0005739">
    <property type="term" value="C:mitochondrion"/>
    <property type="evidence" value="ECO:0007669"/>
    <property type="project" value="UniProtKB-SubCell"/>
</dbReference>
<dbReference type="GO" id="GO:0008270">
    <property type="term" value="F:zinc ion binding"/>
    <property type="evidence" value="ECO:0007669"/>
    <property type="project" value="InterPro"/>
</dbReference>
<evidence type="ECO:0000256" key="2">
    <source>
        <dbReference type="ARBA" id="ARBA00004496"/>
    </source>
</evidence>
<evidence type="ECO:0000256" key="3">
    <source>
        <dbReference type="ARBA" id="ARBA00022490"/>
    </source>
</evidence>
<dbReference type="Gene3D" id="4.10.240.10">
    <property type="entry name" value="Zn(2)-C6 fungal-type DNA-binding domain"/>
    <property type="match status" value="1"/>
</dbReference>
<feature type="region of interest" description="Disordered" evidence="15">
    <location>
        <begin position="72"/>
        <end position="101"/>
    </location>
</feature>
<dbReference type="PROSITE" id="PS50048">
    <property type="entry name" value="ZN2_CY6_FUNGAL_2"/>
    <property type="match status" value="1"/>
</dbReference>
<dbReference type="RefSeq" id="XP_037140432.1">
    <property type="nucleotide sequence ID" value="XM_037284536.1"/>
</dbReference>
<dbReference type="GO" id="GO:0045944">
    <property type="term" value="P:positive regulation of transcription by RNA polymerase II"/>
    <property type="evidence" value="ECO:0007669"/>
    <property type="project" value="TreeGrafter"/>
</dbReference>
<sequence>MQGKADSGQPSVRKRNRLTVVCSNCRRRKSKCDRQQPCSNCIRLGNQDTCRYTKELRAGKGRILIDARIDKKLSSSRQGTSSDSSPNAVNFHSTQDNTPEHINIVPNGRFIEVKRSAMTMFSLLSDIAIEHRDPYLKSLITFRMLAIDMTVNRIHGSRQHASSNPGLPQSFAPLSIFDSDGDPLSSEGSFKRHQLIHRSLFDKFGRHRKNDASKFDESEKFITENLPPRSILYESILPFFESYLLSIVPIFHMELLKHEIAEFYDNWERTKKISVKSFDHIVYCLTLLITKVCQLSINFSKFSSKLQSPIQHLNTDKYIAIVNHFLFEMRSLRKCTLMQLQCLILLRVYHWCAPEDGDGEVMQHGQILLGTIIASCKEMGISWLSLLTPDDYFFKLDPQCRPSPAIMSRDDYERVLRMIWCYVLYWDRKMCLINGQECFIEKSFEYAETDPNALWHQKVVTLDSTVLRINNLLNDFPGKVDRKAVDYEIDHALELFNSLKDKRDEQLNLEYELMLGLCKLTFSHAKMVHYEYQTDVPNFHETAQDVWNQIVHLAGVFHSYCDETDRRLEPFTKFYTNKIVGIVANRLCILIPAMILRMNRFSIADSVERNIMVKFLFGVSSLYFNEFGFDYYRCFKKMFTAKISYKILNRPADKEPWQIILRFLLHDLEKVRSGKKTDDVDIVRRIPLLVDLQEALRKLPDATGHDVVKTWNDDIYPIGKLSGDFKLDLQTDKLQAFLLDRYANSFNIFASFYDRASQRLADTAEDANNELNVHALQNHWVPISLAMPNSEIQSNGSNYSPTTSTDLELANYELIQEMFEPLDFISYF</sequence>
<keyword evidence="7" id="KW-0805">Transcription regulation</keyword>
<dbReference type="KEGG" id="tgb:HG536_0F00830"/>
<dbReference type="PANTHER" id="PTHR31069:SF33">
    <property type="entry name" value="OLEATE ACTIVATED TRANSCRIPTION FACTOR 3"/>
    <property type="match status" value="1"/>
</dbReference>
<evidence type="ECO:0000256" key="15">
    <source>
        <dbReference type="SAM" id="MobiDB-lite"/>
    </source>
</evidence>
<evidence type="ECO:0000256" key="7">
    <source>
        <dbReference type="ARBA" id="ARBA00023015"/>
    </source>
</evidence>
<name>A0A7G3ZJS2_9SACH</name>
<keyword evidence="10" id="KW-0804">Transcription</keyword>
<accession>A0A7G3ZJS2</accession>
<evidence type="ECO:0000256" key="10">
    <source>
        <dbReference type="ARBA" id="ARBA00023163"/>
    </source>
</evidence>
<dbReference type="SUPFAM" id="SSF57701">
    <property type="entry name" value="Zn2/Cys6 DNA-binding domain"/>
    <property type="match status" value="1"/>
</dbReference>
<feature type="domain" description="Zn(2)-C6 fungal-type" evidence="16">
    <location>
        <begin position="21"/>
        <end position="52"/>
    </location>
</feature>
<reference evidence="17 18" key="1">
    <citation type="submission" date="2020-06" db="EMBL/GenBank/DDBJ databases">
        <title>The yeast mating-type switching endonuclease HO is a domesticated member of an unorthodox homing genetic element family.</title>
        <authorList>
            <person name="Coughlan A.Y."/>
            <person name="Lombardi L."/>
            <person name="Braun-Galleani S."/>
            <person name="Martos A.R."/>
            <person name="Galeote V."/>
            <person name="Bigey F."/>
            <person name="Dequin S."/>
            <person name="Byrne K.P."/>
            <person name="Wolfe K.H."/>
        </authorList>
    </citation>
    <scope>NUCLEOTIDE SEQUENCE [LARGE SCALE GENOMIC DNA]</scope>
    <source>
        <strain evidence="17 18">CBS764</strain>
    </source>
</reference>
<dbReference type="GO" id="GO:0005634">
    <property type="term" value="C:nucleus"/>
    <property type="evidence" value="ECO:0007669"/>
    <property type="project" value="TreeGrafter"/>
</dbReference>
<comment type="function">
    <text evidence="12">Transcriptional inhibitor with a significantly increased number of target genes in response to oleate.</text>
</comment>
<dbReference type="OrthoDB" id="2406834at2759"/>
<dbReference type="InterPro" id="IPR050675">
    <property type="entry name" value="OAF3"/>
</dbReference>
<keyword evidence="9" id="KW-0496">Mitochondrion</keyword>
<evidence type="ECO:0000256" key="11">
    <source>
        <dbReference type="ARBA" id="ARBA00023242"/>
    </source>
</evidence>
<organism evidence="17 18">
    <name type="scientific">Torulaspora globosa</name>
    <dbReference type="NCBI Taxonomy" id="48254"/>
    <lineage>
        <taxon>Eukaryota</taxon>
        <taxon>Fungi</taxon>
        <taxon>Dikarya</taxon>
        <taxon>Ascomycota</taxon>
        <taxon>Saccharomycotina</taxon>
        <taxon>Saccharomycetes</taxon>
        <taxon>Saccharomycetales</taxon>
        <taxon>Saccharomycetaceae</taxon>
        <taxon>Torulaspora</taxon>
    </lineage>
</organism>
<evidence type="ECO:0000256" key="8">
    <source>
        <dbReference type="ARBA" id="ARBA00023125"/>
    </source>
</evidence>
<evidence type="ECO:0000313" key="18">
    <source>
        <dbReference type="Proteomes" id="UP000515788"/>
    </source>
</evidence>
<feature type="compositionally biased region" description="Polar residues" evidence="15">
    <location>
        <begin position="86"/>
        <end position="97"/>
    </location>
</feature>
<dbReference type="GO" id="GO:0000978">
    <property type="term" value="F:RNA polymerase II cis-regulatory region sequence-specific DNA binding"/>
    <property type="evidence" value="ECO:0007669"/>
    <property type="project" value="TreeGrafter"/>
</dbReference>
<dbReference type="EMBL" id="CP059251">
    <property type="protein sequence ID" value="QLL33758.1"/>
    <property type="molecule type" value="Genomic_DNA"/>
</dbReference>
<evidence type="ECO:0000313" key="17">
    <source>
        <dbReference type="EMBL" id="QLL33758.1"/>
    </source>
</evidence>
<keyword evidence="6" id="KW-0862">Zinc</keyword>
<keyword evidence="5" id="KW-0479">Metal-binding</keyword>
<evidence type="ECO:0000256" key="6">
    <source>
        <dbReference type="ARBA" id="ARBA00022833"/>
    </source>
</evidence>
<evidence type="ECO:0000259" key="16">
    <source>
        <dbReference type="PROSITE" id="PS50048"/>
    </source>
</evidence>
<dbReference type="GO" id="GO:0000981">
    <property type="term" value="F:DNA-binding transcription factor activity, RNA polymerase II-specific"/>
    <property type="evidence" value="ECO:0007669"/>
    <property type="project" value="InterPro"/>
</dbReference>
<dbReference type="InterPro" id="IPR001138">
    <property type="entry name" value="Zn2Cys6_DnaBD"/>
</dbReference>
<dbReference type="SMART" id="SM00066">
    <property type="entry name" value="GAL4"/>
    <property type="match status" value="1"/>
</dbReference>
<dbReference type="CDD" id="cd00067">
    <property type="entry name" value="GAL4"/>
    <property type="match status" value="1"/>
</dbReference>
<keyword evidence="11" id="KW-0539">Nucleus</keyword>
<proteinExistence type="inferred from homology"/>
<gene>
    <name evidence="17" type="ORF">HG536_0F00830</name>
</gene>
<dbReference type="AlphaFoldDB" id="A0A7G3ZJS2"/>
<keyword evidence="18" id="KW-1185">Reference proteome</keyword>
<comment type="subcellular location">
    <subcellularLocation>
        <location evidence="2">Cytoplasm</location>
    </subcellularLocation>
    <subcellularLocation>
        <location evidence="1">Mitochondrion</location>
    </subcellularLocation>
</comment>
<comment type="similarity">
    <text evidence="13">Belongs to the OAF3 family.</text>
</comment>
<evidence type="ECO:0000256" key="4">
    <source>
        <dbReference type="ARBA" id="ARBA00022491"/>
    </source>
</evidence>
<dbReference type="PROSITE" id="PS00463">
    <property type="entry name" value="ZN2_CY6_FUNGAL_1"/>
    <property type="match status" value="1"/>
</dbReference>
<dbReference type="CDD" id="cd12148">
    <property type="entry name" value="fungal_TF_MHR"/>
    <property type="match status" value="1"/>
</dbReference>
<dbReference type="Pfam" id="PF00172">
    <property type="entry name" value="Zn_clus"/>
    <property type="match status" value="1"/>
</dbReference>
<feature type="compositionally biased region" description="Low complexity" evidence="15">
    <location>
        <begin position="75"/>
        <end position="85"/>
    </location>
</feature>
<evidence type="ECO:0000256" key="5">
    <source>
        <dbReference type="ARBA" id="ARBA00022723"/>
    </source>
</evidence>
<evidence type="ECO:0000256" key="12">
    <source>
        <dbReference type="ARBA" id="ARBA00037679"/>
    </source>
</evidence>
<keyword evidence="4" id="KW-0678">Repressor</keyword>
<protein>
    <recommendedName>
        <fullName evidence="14">Oleate activated transcription factor 3</fullName>
    </recommendedName>
</protein>
<dbReference type="InterPro" id="IPR036864">
    <property type="entry name" value="Zn2-C6_fun-type_DNA-bd_sf"/>
</dbReference>
<keyword evidence="3" id="KW-0963">Cytoplasm</keyword>
<evidence type="ECO:0000256" key="14">
    <source>
        <dbReference type="ARBA" id="ARBA00040584"/>
    </source>
</evidence>
<dbReference type="Proteomes" id="UP000515788">
    <property type="component" value="Chromosome 6"/>
</dbReference>
<dbReference type="PANTHER" id="PTHR31069">
    <property type="entry name" value="OLEATE-ACTIVATED TRANSCRIPTION FACTOR 1-RELATED"/>
    <property type="match status" value="1"/>
</dbReference>
<evidence type="ECO:0000256" key="9">
    <source>
        <dbReference type="ARBA" id="ARBA00023128"/>
    </source>
</evidence>